<reference evidence="14" key="2">
    <citation type="submission" date="2016-04" db="UniProtKB">
        <authorList>
            <consortium name="WormBaseParasite"/>
        </authorList>
    </citation>
    <scope>IDENTIFICATION</scope>
</reference>
<feature type="domain" description="Protein kinase" evidence="12">
    <location>
        <begin position="226"/>
        <end position="485"/>
    </location>
</feature>
<feature type="region of interest" description="Disordered" evidence="10">
    <location>
        <begin position="1"/>
        <end position="64"/>
    </location>
</feature>
<feature type="binding site" evidence="8">
    <location>
        <position position="258"/>
    </location>
    <ligand>
        <name>ATP</name>
        <dbReference type="ChEBI" id="CHEBI:30616"/>
    </ligand>
</feature>
<keyword evidence="1 9" id="KW-0808">Transferase</keyword>
<dbReference type="PROSITE" id="PS50001">
    <property type="entry name" value="SH2"/>
    <property type="match status" value="1"/>
</dbReference>
<accession>A0A158P9X2</accession>
<dbReference type="Gene3D" id="3.30.200.20">
    <property type="entry name" value="Phosphorylase Kinase, domain 1"/>
    <property type="match status" value="1"/>
</dbReference>
<dbReference type="Gene3D" id="3.30.505.10">
    <property type="entry name" value="SH2 domain"/>
    <property type="match status" value="1"/>
</dbReference>
<comment type="catalytic activity">
    <reaction evidence="6 9">
        <text>L-tyrosyl-[protein] + ATP = O-phospho-L-tyrosyl-[protein] + ADP + H(+)</text>
        <dbReference type="Rhea" id="RHEA:10596"/>
        <dbReference type="Rhea" id="RHEA-COMP:10136"/>
        <dbReference type="Rhea" id="RHEA-COMP:20101"/>
        <dbReference type="ChEBI" id="CHEBI:15378"/>
        <dbReference type="ChEBI" id="CHEBI:30616"/>
        <dbReference type="ChEBI" id="CHEBI:46858"/>
        <dbReference type="ChEBI" id="CHEBI:61978"/>
        <dbReference type="ChEBI" id="CHEBI:456216"/>
        <dbReference type="EC" id="2.7.10.2"/>
    </reaction>
</comment>
<dbReference type="PRINTS" id="PR00109">
    <property type="entry name" value="TYRKINASE"/>
</dbReference>
<dbReference type="STRING" id="6313.A0A158P9X2"/>
<dbReference type="EC" id="2.7.10.2" evidence="9"/>
<dbReference type="AlphaFoldDB" id="A0A158P9X2"/>
<feature type="domain" description="SH2" evidence="11">
    <location>
        <begin position="86"/>
        <end position="165"/>
    </location>
</feature>
<dbReference type="SUPFAM" id="SSF55550">
    <property type="entry name" value="SH2 domain"/>
    <property type="match status" value="1"/>
</dbReference>
<sequence length="528" mass="60890">MSENNPTQEDADERANKTRANAPQASVFSVEELVAETPQLSERNMPAIMGKTPSSPSIPSEKMVKTENKDLKGLNEAWEELEKEEWYHGMIPVEDAQSILHQNGDFLVRKTERERKFSPPVLTVFWDTILYHFPLYGIERSGGVMQFTVNTFHHDSSYSKVIKFHLSEKLPIFGEIILKSGAPKQEDLLKTCIRERLPSKKWFQNSCNDQYLFIPFHTWELERTNVSTEKKIGEGEYGEVWKGKLKTKEGESVDVAIKLMKVNSSTQNQIQMFHQEARLMRVYNHRNLVKLHGMVFSGSDVMVVMELVSGGGLDSFLKTRTLLPLVKTSFCYDIAAGLAYLHSNNCMHRDVAARNCLVTSDNRMVKLSDFGLASHGRRAKLTQFDKVPIRWQAPEVLLYHIYVRESDVWSYGMLMSEIYNDGKVPFHGKSIAEVRKKIHDPEFRPFVPQLDNYPEIPIIMKKCWANTVMKRPKMRNIAKVLQKYCIHTIKDDLETPVAPKQKFIHRRQHRSAEVRAFYGRRVEPVNGV</sequence>
<evidence type="ECO:0000256" key="6">
    <source>
        <dbReference type="ARBA" id="ARBA00051245"/>
    </source>
</evidence>
<dbReference type="Pfam" id="PF00017">
    <property type="entry name" value="SH2"/>
    <property type="match status" value="1"/>
</dbReference>
<dbReference type="WBParaSite" id="ACAC_0000872601-mRNA-1">
    <property type="protein sequence ID" value="ACAC_0000872601-mRNA-1"/>
    <property type="gene ID" value="ACAC_0000872601"/>
</dbReference>
<dbReference type="SMART" id="SM00219">
    <property type="entry name" value="TyrKc"/>
    <property type="match status" value="1"/>
</dbReference>
<keyword evidence="4 8" id="KW-0067">ATP-binding</keyword>
<dbReference type="SMART" id="SM00220">
    <property type="entry name" value="S_TKc"/>
    <property type="match status" value="1"/>
</dbReference>
<evidence type="ECO:0000256" key="1">
    <source>
        <dbReference type="ARBA" id="ARBA00022679"/>
    </source>
</evidence>
<dbReference type="GO" id="GO:0004715">
    <property type="term" value="F:non-membrane spanning protein tyrosine kinase activity"/>
    <property type="evidence" value="ECO:0007669"/>
    <property type="project" value="UniProtKB-EC"/>
</dbReference>
<dbReference type="InterPro" id="IPR011009">
    <property type="entry name" value="Kinase-like_dom_sf"/>
</dbReference>
<feature type="compositionally biased region" description="Polar residues" evidence="10">
    <location>
        <begin position="18"/>
        <end position="27"/>
    </location>
</feature>
<protein>
    <recommendedName>
        <fullName evidence="9">Tyrosine-protein kinase</fullName>
        <ecNumber evidence="9">2.7.10.2</ecNumber>
    </recommendedName>
</protein>
<evidence type="ECO:0000256" key="4">
    <source>
        <dbReference type="ARBA" id="ARBA00022840"/>
    </source>
</evidence>
<dbReference type="SMART" id="SM00252">
    <property type="entry name" value="SH2"/>
    <property type="match status" value="1"/>
</dbReference>
<dbReference type="InterPro" id="IPR000719">
    <property type="entry name" value="Prot_kinase_dom"/>
</dbReference>
<evidence type="ECO:0000256" key="8">
    <source>
        <dbReference type="PROSITE-ProRule" id="PRU10141"/>
    </source>
</evidence>
<dbReference type="PROSITE" id="PS00107">
    <property type="entry name" value="PROTEIN_KINASE_ATP"/>
    <property type="match status" value="1"/>
</dbReference>
<dbReference type="Gene3D" id="1.10.510.10">
    <property type="entry name" value="Transferase(Phosphotransferase) domain 1"/>
    <property type="match status" value="1"/>
</dbReference>
<keyword evidence="5 9" id="KW-0829">Tyrosine-protein kinase</keyword>
<keyword evidence="3 9" id="KW-0418">Kinase</keyword>
<dbReference type="InterPro" id="IPR001245">
    <property type="entry name" value="Ser-Thr/Tyr_kinase_cat_dom"/>
</dbReference>
<dbReference type="Pfam" id="PF07714">
    <property type="entry name" value="PK_Tyr_Ser-Thr"/>
    <property type="match status" value="1"/>
</dbReference>
<dbReference type="InterPro" id="IPR000980">
    <property type="entry name" value="SH2"/>
</dbReference>
<keyword evidence="2 8" id="KW-0547">Nucleotide-binding</keyword>
<dbReference type="InterPro" id="IPR050198">
    <property type="entry name" value="Non-receptor_tyrosine_kinases"/>
</dbReference>
<dbReference type="InterPro" id="IPR036860">
    <property type="entry name" value="SH2_dom_sf"/>
</dbReference>
<organism evidence="13 14">
    <name type="scientific">Angiostrongylus cantonensis</name>
    <name type="common">Rat lungworm</name>
    <dbReference type="NCBI Taxonomy" id="6313"/>
    <lineage>
        <taxon>Eukaryota</taxon>
        <taxon>Metazoa</taxon>
        <taxon>Ecdysozoa</taxon>
        <taxon>Nematoda</taxon>
        <taxon>Chromadorea</taxon>
        <taxon>Rhabditida</taxon>
        <taxon>Rhabditina</taxon>
        <taxon>Rhabditomorpha</taxon>
        <taxon>Strongyloidea</taxon>
        <taxon>Metastrongylidae</taxon>
        <taxon>Angiostrongylus</taxon>
    </lineage>
</organism>
<evidence type="ECO:0000256" key="7">
    <source>
        <dbReference type="PROSITE-ProRule" id="PRU00191"/>
    </source>
</evidence>
<dbReference type="InterPro" id="IPR020635">
    <property type="entry name" value="Tyr_kinase_cat_dom"/>
</dbReference>
<dbReference type="PROSITE" id="PS00109">
    <property type="entry name" value="PROTEIN_KINASE_TYR"/>
    <property type="match status" value="1"/>
</dbReference>
<evidence type="ECO:0000256" key="3">
    <source>
        <dbReference type="ARBA" id="ARBA00022777"/>
    </source>
</evidence>
<evidence type="ECO:0000313" key="14">
    <source>
        <dbReference type="WBParaSite" id="ACAC_0000872601-mRNA-1"/>
    </source>
</evidence>
<proteinExistence type="inferred from homology"/>
<dbReference type="PANTHER" id="PTHR24418">
    <property type="entry name" value="TYROSINE-PROTEIN KINASE"/>
    <property type="match status" value="1"/>
</dbReference>
<dbReference type="CDD" id="cd00192">
    <property type="entry name" value="PTKc"/>
    <property type="match status" value="1"/>
</dbReference>
<evidence type="ECO:0000259" key="12">
    <source>
        <dbReference type="PROSITE" id="PS50011"/>
    </source>
</evidence>
<keyword evidence="7" id="KW-0727">SH2 domain</keyword>
<dbReference type="InterPro" id="IPR008266">
    <property type="entry name" value="Tyr_kinase_AS"/>
</dbReference>
<evidence type="ECO:0000256" key="5">
    <source>
        <dbReference type="ARBA" id="ARBA00023137"/>
    </source>
</evidence>
<dbReference type="GO" id="GO:0005524">
    <property type="term" value="F:ATP binding"/>
    <property type="evidence" value="ECO:0007669"/>
    <property type="project" value="UniProtKB-UniRule"/>
</dbReference>
<evidence type="ECO:0000256" key="9">
    <source>
        <dbReference type="RuleBase" id="RU362096"/>
    </source>
</evidence>
<dbReference type="SUPFAM" id="SSF56112">
    <property type="entry name" value="Protein kinase-like (PK-like)"/>
    <property type="match status" value="1"/>
</dbReference>
<dbReference type="PROSITE" id="PS50011">
    <property type="entry name" value="PROTEIN_KINASE_DOM"/>
    <property type="match status" value="1"/>
</dbReference>
<keyword evidence="13" id="KW-1185">Reference proteome</keyword>
<comment type="similarity">
    <text evidence="9">Belongs to the protein kinase superfamily. Tyr protein kinase family.</text>
</comment>
<name>A0A158P9X2_ANGCA</name>
<reference evidence="13" key="1">
    <citation type="submission" date="2012-09" db="EMBL/GenBank/DDBJ databases">
        <authorList>
            <person name="Martin A.A."/>
        </authorList>
    </citation>
    <scope>NUCLEOTIDE SEQUENCE</scope>
</reference>
<evidence type="ECO:0000313" key="13">
    <source>
        <dbReference type="Proteomes" id="UP000035642"/>
    </source>
</evidence>
<evidence type="ECO:0000259" key="11">
    <source>
        <dbReference type="PROSITE" id="PS50001"/>
    </source>
</evidence>
<dbReference type="InterPro" id="IPR017441">
    <property type="entry name" value="Protein_kinase_ATP_BS"/>
</dbReference>
<evidence type="ECO:0000256" key="10">
    <source>
        <dbReference type="SAM" id="MobiDB-lite"/>
    </source>
</evidence>
<dbReference type="Proteomes" id="UP000035642">
    <property type="component" value="Unassembled WGS sequence"/>
</dbReference>
<evidence type="ECO:0000256" key="2">
    <source>
        <dbReference type="ARBA" id="ARBA00022741"/>
    </source>
</evidence>